<keyword evidence="4" id="KW-1185">Reference proteome</keyword>
<evidence type="ECO:0000313" key="3">
    <source>
        <dbReference type="EMBL" id="QNR24854.1"/>
    </source>
</evidence>
<dbReference type="KEGG" id="chyd:H4K34_03155"/>
<dbReference type="CDD" id="cd03789">
    <property type="entry name" value="GT9_LPS_heptosyltransferase"/>
    <property type="match status" value="1"/>
</dbReference>
<dbReference type="SUPFAM" id="SSF53756">
    <property type="entry name" value="UDP-Glycosyltransferase/glycogen phosphorylase"/>
    <property type="match status" value="1"/>
</dbReference>
<dbReference type="Gene3D" id="3.40.50.2000">
    <property type="entry name" value="Glycogen Phosphorylase B"/>
    <property type="match status" value="2"/>
</dbReference>
<keyword evidence="1" id="KW-0328">Glycosyltransferase</keyword>
<dbReference type="Pfam" id="PF01075">
    <property type="entry name" value="Glyco_transf_9"/>
    <property type="match status" value="1"/>
</dbReference>
<keyword evidence="2 3" id="KW-0808">Transferase</keyword>
<evidence type="ECO:0000313" key="4">
    <source>
        <dbReference type="Proteomes" id="UP000516305"/>
    </source>
</evidence>
<evidence type="ECO:0000256" key="1">
    <source>
        <dbReference type="ARBA" id="ARBA00022676"/>
    </source>
</evidence>
<reference evidence="3 4" key="1">
    <citation type="submission" date="2020-08" db="EMBL/GenBank/DDBJ databases">
        <title>Croceimicrobium hydrocarbonivorans gen. nov., sp. nov., a novel marine bacterium isolated from a bacterial consortium that degrades polyethylene terephthalate.</title>
        <authorList>
            <person name="Liu R."/>
        </authorList>
    </citation>
    <scope>NUCLEOTIDE SEQUENCE [LARGE SCALE GENOMIC DNA]</scope>
    <source>
        <strain evidence="3 4">A20-9</strain>
    </source>
</reference>
<dbReference type="RefSeq" id="WP_210759381.1">
    <property type="nucleotide sequence ID" value="NZ_CP060139.1"/>
</dbReference>
<gene>
    <name evidence="3" type="ORF">H4K34_03155</name>
</gene>
<name>A0A7H0VGK6_9FLAO</name>
<organism evidence="3 4">
    <name type="scientific">Croceimicrobium hydrocarbonivorans</name>
    <dbReference type="NCBI Taxonomy" id="2761580"/>
    <lineage>
        <taxon>Bacteria</taxon>
        <taxon>Pseudomonadati</taxon>
        <taxon>Bacteroidota</taxon>
        <taxon>Flavobacteriia</taxon>
        <taxon>Flavobacteriales</taxon>
        <taxon>Owenweeksiaceae</taxon>
        <taxon>Croceimicrobium</taxon>
    </lineage>
</organism>
<dbReference type="GO" id="GO:0009244">
    <property type="term" value="P:lipopolysaccharide core region biosynthetic process"/>
    <property type="evidence" value="ECO:0007669"/>
    <property type="project" value="TreeGrafter"/>
</dbReference>
<dbReference type="GO" id="GO:0005829">
    <property type="term" value="C:cytosol"/>
    <property type="evidence" value="ECO:0007669"/>
    <property type="project" value="TreeGrafter"/>
</dbReference>
<dbReference type="Proteomes" id="UP000516305">
    <property type="component" value="Chromosome"/>
</dbReference>
<dbReference type="GO" id="GO:0008713">
    <property type="term" value="F:ADP-heptose-lipopolysaccharide heptosyltransferase activity"/>
    <property type="evidence" value="ECO:0007669"/>
    <property type="project" value="TreeGrafter"/>
</dbReference>
<dbReference type="PANTHER" id="PTHR30160">
    <property type="entry name" value="TETRAACYLDISACCHARIDE 4'-KINASE-RELATED"/>
    <property type="match status" value="1"/>
</dbReference>
<dbReference type="EMBL" id="CP060139">
    <property type="protein sequence ID" value="QNR24854.1"/>
    <property type="molecule type" value="Genomic_DNA"/>
</dbReference>
<sequence length="341" mass="38031">MRILVQRFSALGDIMILLPILQQLKAEHPEHEIALLSRPYIGRLCQDLGLQFYGAQLQKEHKGVLGLKRLVKEVNRDFKPDLLIDAHSVLRTKIISKFFALKGVPTESLHKDRQARKAFLESTNPAQAALAPISQLHLDCFARQNISISFNRDSIKAAPYQLSAEHLQWWEESKAEINIGIAPGARHKSKEWPREKFIALLKDLGRPNRKFFLFGGPDEVEGLRELAKAAEVSFEIVAGKFKLDQEIALMKHLDVFVSHDSSNMHMAAWSGCPVVSIWGGTHPGAGFAPYANEDHMVSLDPGTLDCQPCSIFGTSTCKRGDFACMQDLAVSKVAEKVNSLI</sequence>
<proteinExistence type="predicted"/>
<dbReference type="PANTHER" id="PTHR30160:SF22">
    <property type="entry name" value="LIPOPOLYSACCHARIDE CORE BIOSYNTHESIS PROTEIN"/>
    <property type="match status" value="1"/>
</dbReference>
<dbReference type="InterPro" id="IPR051199">
    <property type="entry name" value="LPS_LOS_Heptosyltrfase"/>
</dbReference>
<accession>A0A7H0VGK6</accession>
<dbReference type="AlphaFoldDB" id="A0A7H0VGK6"/>
<evidence type="ECO:0000256" key="2">
    <source>
        <dbReference type="ARBA" id="ARBA00022679"/>
    </source>
</evidence>
<protein>
    <submittedName>
        <fullName evidence="3">Glycosyltransferase family 9 protein</fullName>
    </submittedName>
</protein>
<dbReference type="InterPro" id="IPR002201">
    <property type="entry name" value="Glyco_trans_9"/>
</dbReference>